<reference evidence="2 3" key="1">
    <citation type="submission" date="2019-02" db="EMBL/GenBank/DDBJ databases">
        <title>Polymorphobacter sp. isolated from the lake at the Tibet of China.</title>
        <authorList>
            <person name="Li A."/>
        </authorList>
    </citation>
    <scope>NUCLEOTIDE SEQUENCE [LARGE SCALE GENOMIC DNA]</scope>
    <source>
        <strain evidence="2 3">DJ1R-1</strain>
    </source>
</reference>
<dbReference type="AlphaFoldDB" id="A0A4Y9EUI1"/>
<keyword evidence="1" id="KW-1133">Transmembrane helix</keyword>
<gene>
    <name evidence="2" type="ORF">EUV02_06170</name>
</gene>
<organism evidence="2 3">
    <name type="scientific">Glacieibacterium arshaanense</name>
    <dbReference type="NCBI Taxonomy" id="2511025"/>
    <lineage>
        <taxon>Bacteria</taxon>
        <taxon>Pseudomonadati</taxon>
        <taxon>Pseudomonadota</taxon>
        <taxon>Alphaproteobacteria</taxon>
        <taxon>Sphingomonadales</taxon>
        <taxon>Sphingosinicellaceae</taxon>
        <taxon>Glacieibacterium</taxon>
    </lineage>
</organism>
<dbReference type="EMBL" id="SIHO01000001">
    <property type="protein sequence ID" value="TFU06558.1"/>
    <property type="molecule type" value="Genomic_DNA"/>
</dbReference>
<proteinExistence type="predicted"/>
<name>A0A4Y9EUI1_9SPHN</name>
<evidence type="ECO:0000256" key="1">
    <source>
        <dbReference type="SAM" id="Phobius"/>
    </source>
</evidence>
<feature type="transmembrane region" description="Helical" evidence="1">
    <location>
        <begin position="78"/>
        <end position="98"/>
    </location>
</feature>
<sequence>MATKLSEPTRIAIKRFLIALVLGNTLVFLTLALTGRISNAPDTLVFVDFWGRLTVYSFWFAAYAAYRIWFEKLPVLRTLIVAAVLFNIPFFLTLGYLGKLPTDANSAVMIDFWGRLTVYSLWFIAYETYRKYIEHPAQLTETK</sequence>
<feature type="transmembrane region" description="Helical" evidence="1">
    <location>
        <begin position="16"/>
        <end position="37"/>
    </location>
</feature>
<dbReference type="RefSeq" id="WP_135245282.1">
    <property type="nucleotide sequence ID" value="NZ_SIHO01000001.1"/>
</dbReference>
<keyword evidence="1" id="KW-0812">Transmembrane</keyword>
<feature type="transmembrane region" description="Helical" evidence="1">
    <location>
        <begin position="49"/>
        <end position="66"/>
    </location>
</feature>
<dbReference type="Proteomes" id="UP000297737">
    <property type="component" value="Unassembled WGS sequence"/>
</dbReference>
<feature type="transmembrane region" description="Helical" evidence="1">
    <location>
        <begin position="104"/>
        <end position="125"/>
    </location>
</feature>
<evidence type="ECO:0000313" key="2">
    <source>
        <dbReference type="EMBL" id="TFU06558.1"/>
    </source>
</evidence>
<protein>
    <submittedName>
        <fullName evidence="2">Uncharacterized protein</fullName>
    </submittedName>
</protein>
<keyword evidence="3" id="KW-1185">Reference proteome</keyword>
<keyword evidence="1" id="KW-0472">Membrane</keyword>
<accession>A0A4Y9EUI1</accession>
<evidence type="ECO:0000313" key="3">
    <source>
        <dbReference type="Proteomes" id="UP000297737"/>
    </source>
</evidence>
<comment type="caution">
    <text evidence="2">The sequence shown here is derived from an EMBL/GenBank/DDBJ whole genome shotgun (WGS) entry which is preliminary data.</text>
</comment>